<dbReference type="InterPro" id="IPR002734">
    <property type="entry name" value="RibDG_C"/>
</dbReference>
<dbReference type="RefSeq" id="WP_344228301.1">
    <property type="nucleotide sequence ID" value="NZ_BAAALH010000002.1"/>
</dbReference>
<name>A0ABV8XVE8_9MICC</name>
<dbReference type="Pfam" id="PF01872">
    <property type="entry name" value="RibD_C"/>
    <property type="match status" value="1"/>
</dbReference>
<evidence type="ECO:0000313" key="2">
    <source>
        <dbReference type="EMBL" id="MFC4429490.1"/>
    </source>
</evidence>
<dbReference type="SUPFAM" id="SSF53597">
    <property type="entry name" value="Dihydrofolate reductase-like"/>
    <property type="match status" value="1"/>
</dbReference>
<dbReference type="Gene3D" id="3.40.430.10">
    <property type="entry name" value="Dihydrofolate Reductase, subunit A"/>
    <property type="match status" value="1"/>
</dbReference>
<evidence type="ECO:0000259" key="1">
    <source>
        <dbReference type="Pfam" id="PF01872"/>
    </source>
</evidence>
<evidence type="ECO:0000313" key="3">
    <source>
        <dbReference type="Proteomes" id="UP001595965"/>
    </source>
</evidence>
<dbReference type="Proteomes" id="UP001595965">
    <property type="component" value="Unassembled WGS sequence"/>
</dbReference>
<keyword evidence="3" id="KW-1185">Reference proteome</keyword>
<dbReference type="InterPro" id="IPR024072">
    <property type="entry name" value="DHFR-like_dom_sf"/>
</dbReference>
<organism evidence="2 3">
    <name type="scientific">Citricoccus alkalitolerans</name>
    <dbReference type="NCBI Taxonomy" id="246603"/>
    <lineage>
        <taxon>Bacteria</taxon>
        <taxon>Bacillati</taxon>
        <taxon>Actinomycetota</taxon>
        <taxon>Actinomycetes</taxon>
        <taxon>Micrococcales</taxon>
        <taxon>Micrococcaceae</taxon>
        <taxon>Citricoccus</taxon>
    </lineage>
</organism>
<reference evidence="3" key="1">
    <citation type="journal article" date="2019" name="Int. J. Syst. Evol. Microbiol.">
        <title>The Global Catalogue of Microorganisms (GCM) 10K type strain sequencing project: providing services to taxonomists for standard genome sequencing and annotation.</title>
        <authorList>
            <consortium name="The Broad Institute Genomics Platform"/>
            <consortium name="The Broad Institute Genome Sequencing Center for Infectious Disease"/>
            <person name="Wu L."/>
            <person name="Ma J."/>
        </authorList>
    </citation>
    <scope>NUCLEOTIDE SEQUENCE [LARGE SCALE GENOMIC DNA]</scope>
    <source>
        <strain evidence="3">CGMCC 1.12125</strain>
    </source>
</reference>
<sequence>MNRALLAAGLVDRIQLTIFPVITGVTGTAPLFRGAGDFDLELLESHTFDRRTQVLVYRPTVHAPS</sequence>
<feature type="domain" description="Bacterial bifunctional deaminase-reductase C-terminal" evidence="1">
    <location>
        <begin position="2"/>
        <end position="53"/>
    </location>
</feature>
<proteinExistence type="predicted"/>
<comment type="caution">
    <text evidence="2">The sequence shown here is derived from an EMBL/GenBank/DDBJ whole genome shotgun (WGS) entry which is preliminary data.</text>
</comment>
<accession>A0ABV8XVE8</accession>
<protein>
    <submittedName>
        <fullName evidence="2">Dihydrofolate reductase family protein</fullName>
    </submittedName>
</protein>
<gene>
    <name evidence="2" type="ORF">ACFO0K_07335</name>
</gene>
<dbReference type="EMBL" id="JBHSEN010000001">
    <property type="protein sequence ID" value="MFC4429490.1"/>
    <property type="molecule type" value="Genomic_DNA"/>
</dbReference>